<evidence type="ECO:0000313" key="17">
    <source>
        <dbReference type="Proteomes" id="UP000824890"/>
    </source>
</evidence>
<protein>
    <recommendedName>
        <fullName evidence="2">non-specific serine/threonine protein kinase</fullName>
        <ecNumber evidence="2">2.7.11.1</ecNumber>
    </recommendedName>
</protein>
<evidence type="ECO:0000256" key="12">
    <source>
        <dbReference type="ARBA" id="ARBA00048679"/>
    </source>
</evidence>
<gene>
    <name evidence="16" type="ORF">HID58_033309</name>
</gene>
<sequence length="515" mass="57606">MLYLCSNLVANNFTLNGLDKRVFARLKCLQKNFPCNRGKGIYSEFLINCGGPQIRPGPDDVDHGSTSFYVSDVERWAVSSVGIYYGSSNIVRINNTLDSELFQSARHSSSSLRYYGLGLGNGGYTVTLQFAEIVNIGLYSWKGLGTRRFDIYVQGRLVEKDFDISRTSGDTTLRAVNMEYKTNVSEIYLEIHLFWAGKGSLNVPIMGNYGPLISAVSAKQDFTPTVDNKPPSTKQNTRTDFTPTVDSRPPSKQNNRTGTVAGVIVGLGLLGLFAGAVIFIIRKSSKAYTDDEELLNMDVKPYTFTYSELKSATQDFDPANKLGEGGFGSVYKGQFVAEIIAISAVMHRNLVKLYGCCFERHHRLLVYEYLPNGSLDYALFGGDKTLHLDWSTRFEICMGVARGLAYLHEEASVRIVHRDVKAGNILLDFNLLPKVSDFGLARLYDDKKTHIKYAMRGHLTEKTDVYAFGIVALELVSGRKNSDVNLGNEKKYLLEWAWNLHENSREVELVDHKLT</sequence>
<feature type="transmembrane region" description="Helical" evidence="14">
    <location>
        <begin position="260"/>
        <end position="281"/>
    </location>
</feature>
<keyword evidence="3" id="KW-0418">Kinase</keyword>
<dbReference type="InterPro" id="IPR021720">
    <property type="entry name" value="Malectin_dom"/>
</dbReference>
<evidence type="ECO:0000256" key="9">
    <source>
        <dbReference type="ARBA" id="ARBA00023170"/>
    </source>
</evidence>
<dbReference type="PROSITE" id="PS00108">
    <property type="entry name" value="PROTEIN_KINASE_ST"/>
    <property type="match status" value="1"/>
</dbReference>
<dbReference type="SUPFAM" id="SSF56112">
    <property type="entry name" value="Protein kinase-like (PK-like)"/>
    <property type="match status" value="1"/>
</dbReference>
<evidence type="ECO:0000256" key="3">
    <source>
        <dbReference type="ARBA" id="ARBA00022527"/>
    </source>
</evidence>
<evidence type="ECO:0000256" key="7">
    <source>
        <dbReference type="ARBA" id="ARBA00022741"/>
    </source>
</evidence>
<keyword evidence="9" id="KW-0675">Receptor</keyword>
<keyword evidence="14" id="KW-1133">Transmembrane helix</keyword>
<dbReference type="InterPro" id="IPR011009">
    <property type="entry name" value="Kinase-like_dom_sf"/>
</dbReference>
<evidence type="ECO:0000313" key="16">
    <source>
        <dbReference type="EMBL" id="KAH0909988.1"/>
    </source>
</evidence>
<dbReference type="InterPro" id="IPR051824">
    <property type="entry name" value="LRR_Rcpt-Like_S/T_Kinase"/>
</dbReference>
<dbReference type="InterPro" id="IPR001245">
    <property type="entry name" value="Ser-Thr/Tyr_kinase_cat_dom"/>
</dbReference>
<evidence type="ECO:0000256" key="8">
    <source>
        <dbReference type="ARBA" id="ARBA00022840"/>
    </source>
</evidence>
<dbReference type="Gene3D" id="3.30.200.20">
    <property type="entry name" value="Phosphorylase Kinase, domain 1"/>
    <property type="match status" value="2"/>
</dbReference>
<organism evidence="16 17">
    <name type="scientific">Brassica napus</name>
    <name type="common">Rape</name>
    <dbReference type="NCBI Taxonomy" id="3708"/>
    <lineage>
        <taxon>Eukaryota</taxon>
        <taxon>Viridiplantae</taxon>
        <taxon>Streptophyta</taxon>
        <taxon>Embryophyta</taxon>
        <taxon>Tracheophyta</taxon>
        <taxon>Spermatophyta</taxon>
        <taxon>Magnoliopsida</taxon>
        <taxon>eudicotyledons</taxon>
        <taxon>Gunneridae</taxon>
        <taxon>Pentapetalae</taxon>
        <taxon>rosids</taxon>
        <taxon>malvids</taxon>
        <taxon>Brassicales</taxon>
        <taxon>Brassicaceae</taxon>
        <taxon>Brassiceae</taxon>
        <taxon>Brassica</taxon>
    </lineage>
</organism>
<accession>A0ABQ8BZ02</accession>
<dbReference type="InterPro" id="IPR008271">
    <property type="entry name" value="Ser/Thr_kinase_AS"/>
</dbReference>
<comment type="catalytic activity">
    <reaction evidence="11">
        <text>L-threonyl-[protein] + ATP = O-phospho-L-threonyl-[protein] + ADP + H(+)</text>
        <dbReference type="Rhea" id="RHEA:46608"/>
        <dbReference type="Rhea" id="RHEA-COMP:11060"/>
        <dbReference type="Rhea" id="RHEA-COMP:11605"/>
        <dbReference type="ChEBI" id="CHEBI:15378"/>
        <dbReference type="ChEBI" id="CHEBI:30013"/>
        <dbReference type="ChEBI" id="CHEBI:30616"/>
        <dbReference type="ChEBI" id="CHEBI:61977"/>
        <dbReference type="ChEBI" id="CHEBI:456216"/>
        <dbReference type="EC" id="2.7.11.1"/>
    </reaction>
</comment>
<keyword evidence="17" id="KW-1185">Reference proteome</keyword>
<feature type="domain" description="Protein kinase" evidence="15">
    <location>
        <begin position="316"/>
        <end position="515"/>
    </location>
</feature>
<evidence type="ECO:0000256" key="14">
    <source>
        <dbReference type="SAM" id="Phobius"/>
    </source>
</evidence>
<keyword evidence="10" id="KW-0325">Glycoprotein</keyword>
<evidence type="ECO:0000256" key="13">
    <source>
        <dbReference type="SAM" id="MobiDB-lite"/>
    </source>
</evidence>
<evidence type="ECO:0000256" key="1">
    <source>
        <dbReference type="ARBA" id="ARBA00004479"/>
    </source>
</evidence>
<keyword evidence="4" id="KW-0597">Phosphoprotein</keyword>
<dbReference type="EC" id="2.7.11.1" evidence="2"/>
<comment type="caution">
    <text evidence="16">The sequence shown here is derived from an EMBL/GenBank/DDBJ whole genome shotgun (WGS) entry which is preliminary data.</text>
</comment>
<evidence type="ECO:0000256" key="6">
    <source>
        <dbReference type="ARBA" id="ARBA00022729"/>
    </source>
</evidence>
<evidence type="ECO:0000256" key="4">
    <source>
        <dbReference type="ARBA" id="ARBA00022553"/>
    </source>
</evidence>
<keyword evidence="14" id="KW-0472">Membrane</keyword>
<dbReference type="InterPro" id="IPR000719">
    <property type="entry name" value="Prot_kinase_dom"/>
</dbReference>
<comment type="catalytic activity">
    <reaction evidence="12">
        <text>L-seryl-[protein] + ATP = O-phospho-L-seryl-[protein] + ADP + H(+)</text>
        <dbReference type="Rhea" id="RHEA:17989"/>
        <dbReference type="Rhea" id="RHEA-COMP:9863"/>
        <dbReference type="Rhea" id="RHEA-COMP:11604"/>
        <dbReference type="ChEBI" id="CHEBI:15378"/>
        <dbReference type="ChEBI" id="CHEBI:29999"/>
        <dbReference type="ChEBI" id="CHEBI:30616"/>
        <dbReference type="ChEBI" id="CHEBI:83421"/>
        <dbReference type="ChEBI" id="CHEBI:456216"/>
        <dbReference type="EC" id="2.7.11.1"/>
    </reaction>
</comment>
<dbReference type="PANTHER" id="PTHR48006">
    <property type="entry name" value="LEUCINE-RICH REPEAT-CONTAINING PROTEIN DDB_G0281931-RELATED"/>
    <property type="match status" value="1"/>
</dbReference>
<feature type="region of interest" description="Disordered" evidence="13">
    <location>
        <begin position="223"/>
        <end position="255"/>
    </location>
</feature>
<keyword evidence="5" id="KW-0808">Transferase</keyword>
<dbReference type="Pfam" id="PF07714">
    <property type="entry name" value="PK_Tyr_Ser-Thr"/>
    <property type="match status" value="1"/>
</dbReference>
<dbReference type="EMBL" id="JAGKQM010000009">
    <property type="protein sequence ID" value="KAH0909988.1"/>
    <property type="molecule type" value="Genomic_DNA"/>
</dbReference>
<dbReference type="Gene3D" id="2.60.120.430">
    <property type="entry name" value="Galactose-binding lectin"/>
    <property type="match status" value="1"/>
</dbReference>
<evidence type="ECO:0000256" key="5">
    <source>
        <dbReference type="ARBA" id="ARBA00022679"/>
    </source>
</evidence>
<dbReference type="Proteomes" id="UP000824890">
    <property type="component" value="Unassembled WGS sequence"/>
</dbReference>
<evidence type="ECO:0000259" key="15">
    <source>
        <dbReference type="PROSITE" id="PS50011"/>
    </source>
</evidence>
<dbReference type="Pfam" id="PF11721">
    <property type="entry name" value="Malectin"/>
    <property type="match status" value="1"/>
</dbReference>
<comment type="subcellular location">
    <subcellularLocation>
        <location evidence="1">Membrane</location>
        <topology evidence="1">Single-pass type I membrane protein</topology>
    </subcellularLocation>
</comment>
<evidence type="ECO:0000256" key="2">
    <source>
        <dbReference type="ARBA" id="ARBA00012513"/>
    </source>
</evidence>
<keyword evidence="6" id="KW-0732">Signal</keyword>
<keyword evidence="7" id="KW-0547">Nucleotide-binding</keyword>
<keyword evidence="3" id="KW-0723">Serine/threonine-protein kinase</keyword>
<proteinExistence type="predicted"/>
<evidence type="ECO:0000256" key="11">
    <source>
        <dbReference type="ARBA" id="ARBA00047899"/>
    </source>
</evidence>
<dbReference type="PANTHER" id="PTHR48006:SF99">
    <property type="entry name" value="PROTEIN KINASE DOMAIN-CONTAINING PROTEIN"/>
    <property type="match status" value="1"/>
</dbReference>
<keyword evidence="14" id="KW-0812">Transmembrane</keyword>
<reference evidence="16 17" key="1">
    <citation type="submission" date="2021-05" db="EMBL/GenBank/DDBJ databases">
        <title>Genome Assembly of Synthetic Allotetraploid Brassica napus Reveals Homoeologous Exchanges between Subgenomes.</title>
        <authorList>
            <person name="Davis J.T."/>
        </authorList>
    </citation>
    <scope>NUCLEOTIDE SEQUENCE [LARGE SCALE GENOMIC DNA]</scope>
    <source>
        <strain evidence="17">cv. Da-Ae</strain>
        <tissue evidence="16">Seedling</tissue>
    </source>
</reference>
<name>A0ABQ8BZ02_BRANA</name>
<dbReference type="SMART" id="SM00220">
    <property type="entry name" value="S_TKc"/>
    <property type="match status" value="1"/>
</dbReference>
<dbReference type="Gene3D" id="1.10.510.10">
    <property type="entry name" value="Transferase(Phosphotransferase) domain 1"/>
    <property type="match status" value="1"/>
</dbReference>
<dbReference type="PROSITE" id="PS50011">
    <property type="entry name" value="PROTEIN_KINASE_DOM"/>
    <property type="match status" value="1"/>
</dbReference>
<keyword evidence="8" id="KW-0067">ATP-binding</keyword>
<evidence type="ECO:0000256" key="10">
    <source>
        <dbReference type="ARBA" id="ARBA00023180"/>
    </source>
</evidence>